<accession>A0ABR4B522</accession>
<feature type="compositionally biased region" description="Basic and acidic residues" evidence="2">
    <location>
        <begin position="774"/>
        <end position="789"/>
    </location>
</feature>
<reference evidence="3 4" key="1">
    <citation type="submission" date="2024-09" db="EMBL/GenBank/DDBJ databases">
        <title>Rethinking Asexuality: The Enigmatic Case of Functional Sexual Genes in Lepraria (Stereocaulaceae).</title>
        <authorList>
            <person name="Doellman M."/>
            <person name="Sun Y."/>
            <person name="Barcenas-Pena A."/>
            <person name="Lumbsch H.T."/>
            <person name="Grewe F."/>
        </authorList>
    </citation>
    <scope>NUCLEOTIDE SEQUENCE [LARGE SCALE GENOMIC DNA]</scope>
    <source>
        <strain evidence="3 4">Grewe 0041</strain>
    </source>
</reference>
<name>A0ABR4B522_9LECA</name>
<dbReference type="InterPro" id="IPR009060">
    <property type="entry name" value="UBA-like_sf"/>
</dbReference>
<dbReference type="PANTHER" id="PTHR39597">
    <property type="entry name" value="UBA DOMAIN-CONTAINING PROTEIN RUP1"/>
    <property type="match status" value="1"/>
</dbReference>
<feature type="region of interest" description="Disordered" evidence="2">
    <location>
        <begin position="85"/>
        <end position="126"/>
    </location>
</feature>
<feature type="compositionally biased region" description="Basic and acidic residues" evidence="2">
    <location>
        <begin position="443"/>
        <end position="453"/>
    </location>
</feature>
<evidence type="ECO:0000313" key="3">
    <source>
        <dbReference type="EMBL" id="KAL2052665.1"/>
    </source>
</evidence>
<comment type="caution">
    <text evidence="3">The sequence shown here is derived from an EMBL/GenBank/DDBJ whole genome shotgun (WGS) entry which is preliminary data.</text>
</comment>
<feature type="region of interest" description="Disordered" evidence="2">
    <location>
        <begin position="670"/>
        <end position="832"/>
    </location>
</feature>
<keyword evidence="1" id="KW-0175">Coiled coil</keyword>
<gene>
    <name evidence="3" type="ORF">ABVK25_007225</name>
</gene>
<feature type="compositionally biased region" description="Basic and acidic residues" evidence="2">
    <location>
        <begin position="697"/>
        <end position="709"/>
    </location>
</feature>
<dbReference type="Gene3D" id="1.10.8.10">
    <property type="entry name" value="DNA helicase RuvA subunit, C-terminal domain"/>
    <property type="match status" value="1"/>
</dbReference>
<dbReference type="InterPro" id="IPR055335">
    <property type="entry name" value="Ucp6/RUP1"/>
</dbReference>
<dbReference type="Pfam" id="PF14555">
    <property type="entry name" value="UBA_4"/>
    <property type="match status" value="1"/>
</dbReference>
<keyword evidence="4" id="KW-1185">Reference proteome</keyword>
<feature type="compositionally biased region" description="Acidic residues" evidence="2">
    <location>
        <begin position="814"/>
        <end position="823"/>
    </location>
</feature>
<dbReference type="SUPFAM" id="SSF46934">
    <property type="entry name" value="UBA-like"/>
    <property type="match status" value="1"/>
</dbReference>
<proteinExistence type="predicted"/>
<evidence type="ECO:0000313" key="4">
    <source>
        <dbReference type="Proteomes" id="UP001590951"/>
    </source>
</evidence>
<feature type="region of interest" description="Disordered" evidence="2">
    <location>
        <begin position="443"/>
        <end position="464"/>
    </location>
</feature>
<sequence>MGTSREPSEDSIDQFSIIASLSRGQAIQWLKAHNNDLNNAVNAYFENPGATPEVQNQVTWDEDQFHTDKTDNVQQAQNSFTIHPSDTLKPNMFADGAPSRPPSRVSLGGNDLPDLRNQNVTGESEDEQVKRAIAMSKSENPDLAPQETGVLDHQSKNFGPATRNHYEPAEWALTFAGAQTQEILLNPEPKDRRRRRNAPAFIKPSPSGHRLPALITILHAIPMAREALLNRGCTLPEYGMNKEWWDGNEIKVLRIVNLDSDGRRTNGDDIIYECQRLMAFLDETDRAYGNTDVLASLGGLDRYESDKVAQFLAKWQGATSLSATEAPLAMTFESRGLKMNTTNSEAAQMEPFWYLVLRVESELSGKGLTLYELLDSILWDDNNDDEMGYLEQVGDVITMEVNNHAANVVGLGIDVPAIWYPDRYLPSAAEQAKEIRTRKAEVNAELHSQEAARPRMTQAKKPSGDAEIDATQLLAKASAYFKQTIAYKEASGEQSGINGVSQAHEQGLASSAKVAEELKALAERVTNKLEAFEKIREEAREKLKEISQLYTKPSEDPKEPPHQKYTLRGVSTNPHTTYVLESTKPDDEDDMLSTDAKDWQWWKIEYVSSDAKPIVYTKITEDDVLKAASTESRSTLLIYASERAVAHESGDLPSQLRNFVRTDNLNFSAELEGSIPAKPATPTKRKADDGDDSDMETQFHRSPPYDRSIDNAISNDDLDPNPPSYYSSPSPPALPSRRPVPLNFGTAGSYDDTIPTSLRAMGPTIDPTPMALDSDEKSDPGQEMQERAGHQSLLPRRKDSNGGYMLGSYVPEINMEDDEEDEDQKGGRHGDH</sequence>
<dbReference type="PANTHER" id="PTHR39597:SF1">
    <property type="entry name" value="UBA DOMAIN-CONTAINING PROTEIN RUP1"/>
    <property type="match status" value="1"/>
</dbReference>
<organism evidence="3 4">
    <name type="scientific">Lepraria finkii</name>
    <dbReference type="NCBI Taxonomy" id="1340010"/>
    <lineage>
        <taxon>Eukaryota</taxon>
        <taxon>Fungi</taxon>
        <taxon>Dikarya</taxon>
        <taxon>Ascomycota</taxon>
        <taxon>Pezizomycotina</taxon>
        <taxon>Lecanoromycetes</taxon>
        <taxon>OSLEUM clade</taxon>
        <taxon>Lecanoromycetidae</taxon>
        <taxon>Lecanorales</taxon>
        <taxon>Lecanorineae</taxon>
        <taxon>Stereocaulaceae</taxon>
        <taxon>Lepraria</taxon>
    </lineage>
</organism>
<dbReference type="Proteomes" id="UP001590951">
    <property type="component" value="Unassembled WGS sequence"/>
</dbReference>
<evidence type="ECO:0000256" key="1">
    <source>
        <dbReference type="SAM" id="Coils"/>
    </source>
</evidence>
<dbReference type="EMBL" id="JBHFEH010000026">
    <property type="protein sequence ID" value="KAL2052665.1"/>
    <property type="molecule type" value="Genomic_DNA"/>
</dbReference>
<evidence type="ECO:0000256" key="2">
    <source>
        <dbReference type="SAM" id="MobiDB-lite"/>
    </source>
</evidence>
<feature type="region of interest" description="Disordered" evidence="2">
    <location>
        <begin position="186"/>
        <end position="205"/>
    </location>
</feature>
<feature type="coiled-coil region" evidence="1">
    <location>
        <begin position="515"/>
        <end position="549"/>
    </location>
</feature>
<protein>
    <submittedName>
        <fullName evidence="3">Uncharacterized protein</fullName>
    </submittedName>
</protein>